<keyword evidence="1" id="KW-0732">Signal</keyword>
<dbReference type="Pfam" id="PF22599">
    <property type="entry name" value="SecDF_P1_head"/>
    <property type="match status" value="1"/>
</dbReference>
<protein>
    <recommendedName>
        <fullName evidence="2">SecDF P1 head subdomain domain-containing protein</fullName>
    </recommendedName>
</protein>
<reference evidence="3 4" key="1">
    <citation type="submission" date="2019-05" db="EMBL/GenBank/DDBJ databases">
        <authorList>
            <person name="Moore K."/>
            <person name="O'Neill P."/>
            <person name="Farbos A."/>
            <person name="Studholme D.J."/>
        </authorList>
    </citation>
    <scope>NUCLEOTIDE SEQUENCE [LARGE SCALE GENOMIC DNA]</scope>
    <source>
        <strain evidence="3 4">DSM 9128</strain>
    </source>
</reference>
<comment type="caution">
    <text evidence="3">The sequence shown here is derived from an EMBL/GenBank/DDBJ whole genome shotgun (WGS) entry which is preliminary data.</text>
</comment>
<reference evidence="4" key="2">
    <citation type="submission" date="2019-06" db="EMBL/GenBank/DDBJ databases">
        <title>AzeR, a transcriptional regulator that responds to azelaic acid in Pseudomonas nitroreducens.</title>
        <authorList>
            <person name="Bez C."/>
            <person name="Javvadi S.G."/>
            <person name="Bertani I."/>
            <person name="Devescovi G."/>
            <person name="Studholme D.J."/>
            <person name="Geller A."/>
            <person name="Levy A."/>
            <person name="Venturi V."/>
        </authorList>
    </citation>
    <scope>NUCLEOTIDE SEQUENCE [LARGE SCALE GENOMIC DNA]</scope>
    <source>
        <strain evidence="4">DSM 9128</strain>
    </source>
</reference>
<feature type="domain" description="SecDF P1 head subdomain" evidence="2">
    <location>
        <begin position="51"/>
        <end position="150"/>
    </location>
</feature>
<dbReference type="PROSITE" id="PS51257">
    <property type="entry name" value="PROKAR_LIPOPROTEIN"/>
    <property type="match status" value="1"/>
</dbReference>
<sequence>MKRYIPILLASLLGASLLGACAGAPPSAPQHTFDVHAVAEKPTASTRTLADPQGKAVLVTTHPALTQRDVQRAELASVADGTPAVRVLFTPEASQRLAKLTQEEQGKALAVVIDGQLRLLPKVTRVVTDGQVMLKGFASPEEAQTLVRRLNELRDVPVQPEQKSGGQP</sequence>
<evidence type="ECO:0000256" key="1">
    <source>
        <dbReference type="SAM" id="SignalP"/>
    </source>
</evidence>
<evidence type="ECO:0000313" key="3">
    <source>
        <dbReference type="EMBL" id="TLP77791.1"/>
    </source>
</evidence>
<feature type="signal peptide" evidence="1">
    <location>
        <begin position="1"/>
        <end position="22"/>
    </location>
</feature>
<feature type="chain" id="PRO_5024374157" description="SecDF P1 head subdomain domain-containing protein" evidence="1">
    <location>
        <begin position="23"/>
        <end position="168"/>
    </location>
</feature>
<evidence type="ECO:0000259" key="2">
    <source>
        <dbReference type="Pfam" id="PF22599"/>
    </source>
</evidence>
<organism evidence="3 4">
    <name type="scientific">Pseudomonas nitroreducens</name>
    <dbReference type="NCBI Taxonomy" id="46680"/>
    <lineage>
        <taxon>Bacteria</taxon>
        <taxon>Pseudomonadati</taxon>
        <taxon>Pseudomonadota</taxon>
        <taxon>Gammaproteobacteria</taxon>
        <taxon>Pseudomonadales</taxon>
        <taxon>Pseudomonadaceae</taxon>
        <taxon>Pseudomonas</taxon>
    </lineage>
</organism>
<gene>
    <name evidence="3" type="ORF">FEA48_00935</name>
</gene>
<dbReference type="Proteomes" id="UP000307510">
    <property type="component" value="Unassembled WGS sequence"/>
</dbReference>
<dbReference type="Gene3D" id="3.30.1360.200">
    <property type="match status" value="1"/>
</dbReference>
<proteinExistence type="predicted"/>
<accession>A0A5R9AGE0</accession>
<dbReference type="InterPro" id="IPR054384">
    <property type="entry name" value="SecDF_P1_head"/>
</dbReference>
<dbReference type="EMBL" id="VASG01000001">
    <property type="protein sequence ID" value="TLP77791.1"/>
    <property type="molecule type" value="Genomic_DNA"/>
</dbReference>
<evidence type="ECO:0000313" key="4">
    <source>
        <dbReference type="Proteomes" id="UP000307510"/>
    </source>
</evidence>
<dbReference type="AlphaFoldDB" id="A0A5R9AGE0"/>
<name>A0A5R9AGE0_PSENT</name>